<dbReference type="PANTHER" id="PTHR33603">
    <property type="entry name" value="METHYLTRANSFERASE"/>
    <property type="match status" value="1"/>
</dbReference>
<comment type="subunit">
    <text evidence="5">Homodimer.</text>
</comment>
<evidence type="ECO:0000313" key="6">
    <source>
        <dbReference type="EMBL" id="EKO36902.1"/>
    </source>
</evidence>
<evidence type="ECO:0000313" key="7">
    <source>
        <dbReference type="Proteomes" id="UP000010310"/>
    </source>
</evidence>
<dbReference type="InterPro" id="IPR029026">
    <property type="entry name" value="tRNA_m1G_MTases_N"/>
</dbReference>
<dbReference type="Gene3D" id="3.40.1280.10">
    <property type="match status" value="1"/>
</dbReference>
<keyword evidence="3 5" id="KW-0949">S-adenosyl-L-methionine</keyword>
<sequence>MKCKVISISHKPSSWEKEALQFYLKQLPKHIKISSVDVKPNSSKSMDQSLILDAECNEVLRHINKTEYTILWDRLGKKISSHGFADLIQDKADAGQDINFIIGGALGASDHLFQSSQLVLSASDLTFPHRLFKIFLIEQIYRACAIKNNHPYHK</sequence>
<dbReference type="GO" id="GO:0070038">
    <property type="term" value="F:rRNA (pseudouridine-N3-)-methyltransferase activity"/>
    <property type="evidence" value="ECO:0007669"/>
    <property type="project" value="UniProtKB-UniRule"/>
</dbReference>
<proteinExistence type="inferred from homology"/>
<organism evidence="6 7">
    <name type="scientific">SAR86 cluster bacterium SAR86E</name>
    <dbReference type="NCBI Taxonomy" id="1208365"/>
    <lineage>
        <taxon>Bacteria</taxon>
        <taxon>Pseudomonadati</taxon>
        <taxon>Pseudomonadota</taxon>
        <taxon>Gammaproteobacteria</taxon>
        <taxon>SAR86 cluster</taxon>
    </lineage>
</organism>
<comment type="catalytic activity">
    <reaction evidence="5">
        <text>pseudouridine(1915) in 23S rRNA + S-adenosyl-L-methionine = N(3)-methylpseudouridine(1915) in 23S rRNA + S-adenosyl-L-homocysteine + H(+)</text>
        <dbReference type="Rhea" id="RHEA:42752"/>
        <dbReference type="Rhea" id="RHEA-COMP:10221"/>
        <dbReference type="Rhea" id="RHEA-COMP:10222"/>
        <dbReference type="ChEBI" id="CHEBI:15378"/>
        <dbReference type="ChEBI" id="CHEBI:57856"/>
        <dbReference type="ChEBI" id="CHEBI:59789"/>
        <dbReference type="ChEBI" id="CHEBI:65314"/>
        <dbReference type="ChEBI" id="CHEBI:74486"/>
        <dbReference type="EC" id="2.1.1.177"/>
    </reaction>
</comment>
<dbReference type="PANTHER" id="PTHR33603:SF1">
    <property type="entry name" value="RIBOSOMAL RNA LARGE SUBUNIT METHYLTRANSFERASE H"/>
    <property type="match status" value="1"/>
</dbReference>
<dbReference type="InterPro" id="IPR003742">
    <property type="entry name" value="RlmH-like"/>
</dbReference>
<name>K6FE36_9GAMM</name>
<dbReference type="EMBL" id="AMWX01000002">
    <property type="protein sequence ID" value="EKO36902.1"/>
    <property type="molecule type" value="Genomic_DNA"/>
</dbReference>
<dbReference type="Proteomes" id="UP000010310">
    <property type="component" value="Unassembled WGS sequence"/>
</dbReference>
<evidence type="ECO:0000256" key="2">
    <source>
        <dbReference type="ARBA" id="ARBA00022679"/>
    </source>
</evidence>
<comment type="caution">
    <text evidence="6">The sequence shown here is derived from an EMBL/GenBank/DDBJ whole genome shotgun (WGS) entry which is preliminary data.</text>
</comment>
<dbReference type="Pfam" id="PF02590">
    <property type="entry name" value="SPOUT_MTase"/>
    <property type="match status" value="1"/>
</dbReference>
<keyword evidence="7" id="KW-1185">Reference proteome</keyword>
<comment type="similarity">
    <text evidence="4 5">Belongs to the RNA methyltransferase RlmH family.</text>
</comment>
<keyword evidence="1 5" id="KW-0489">Methyltransferase</keyword>
<dbReference type="HAMAP" id="MF_00658">
    <property type="entry name" value="23SrRNA_methyltr_H"/>
    <property type="match status" value="1"/>
</dbReference>
<protein>
    <recommendedName>
        <fullName evidence="5">Ribosomal RNA large subunit methyltransferase H</fullName>
        <ecNumber evidence="5">2.1.1.177</ecNumber>
    </recommendedName>
    <alternativeName>
        <fullName evidence="5">23S rRNA (pseudouridine1915-N3)-methyltransferase</fullName>
    </alternativeName>
    <alternativeName>
        <fullName evidence="5">23S rRNA m3Psi1915 methyltransferase</fullName>
    </alternativeName>
    <alternativeName>
        <fullName evidence="5">rRNA (pseudouridine-N3-)-methyltransferase RlmH</fullName>
    </alternativeName>
</protein>
<evidence type="ECO:0000256" key="1">
    <source>
        <dbReference type="ARBA" id="ARBA00022603"/>
    </source>
</evidence>
<keyword evidence="5" id="KW-0698">rRNA processing</keyword>
<dbReference type="SUPFAM" id="SSF75217">
    <property type="entry name" value="alpha/beta knot"/>
    <property type="match status" value="1"/>
</dbReference>
<feature type="binding site" evidence="5">
    <location>
        <position position="103"/>
    </location>
    <ligand>
        <name>S-adenosyl-L-methionine</name>
        <dbReference type="ChEBI" id="CHEBI:59789"/>
    </ligand>
</feature>
<evidence type="ECO:0000256" key="4">
    <source>
        <dbReference type="ARBA" id="ARBA00038303"/>
    </source>
</evidence>
<dbReference type="STRING" id="1208365.B273_1082"/>
<gene>
    <name evidence="5" type="primary">rlmH</name>
    <name evidence="6" type="ORF">B273_1082</name>
</gene>
<dbReference type="AlphaFoldDB" id="K6FE36"/>
<comment type="caution">
    <text evidence="5">Lacks conserved residue(s) required for the propagation of feature annotation.</text>
</comment>
<dbReference type="PIRSF" id="PIRSF004505">
    <property type="entry name" value="MT_bac"/>
    <property type="match status" value="1"/>
</dbReference>
<dbReference type="InterPro" id="IPR029028">
    <property type="entry name" value="Alpha/beta_knot_MTases"/>
</dbReference>
<evidence type="ECO:0000256" key="5">
    <source>
        <dbReference type="HAMAP-Rule" id="MF_00658"/>
    </source>
</evidence>
<dbReference type="GO" id="GO:0005737">
    <property type="term" value="C:cytoplasm"/>
    <property type="evidence" value="ECO:0007669"/>
    <property type="project" value="UniProtKB-SubCell"/>
</dbReference>
<comment type="subcellular location">
    <subcellularLocation>
        <location evidence="5">Cytoplasm</location>
    </subcellularLocation>
</comment>
<reference evidence="6 7" key="1">
    <citation type="submission" date="2012-09" db="EMBL/GenBank/DDBJ databases">
        <authorList>
            <person name="Dupont C.L."/>
            <person name="Rusch D.B."/>
            <person name="Lombardo M.-J."/>
            <person name="Novotny M."/>
            <person name="Yee-Greenbaum J."/>
            <person name="Laskin R."/>
        </authorList>
    </citation>
    <scope>NUCLEOTIDE SEQUENCE [LARGE SCALE GENOMIC DNA]</scope>
    <source>
        <strain evidence="6">SAR86E</strain>
    </source>
</reference>
<keyword evidence="2 5" id="KW-0808">Transferase</keyword>
<dbReference type="CDD" id="cd18081">
    <property type="entry name" value="RlmH-like"/>
    <property type="match status" value="1"/>
</dbReference>
<comment type="function">
    <text evidence="5">Specifically methylates the pseudouridine at position 1915 (m3Psi1915) in 23S rRNA.</text>
</comment>
<accession>K6FE36</accession>
<keyword evidence="5" id="KW-0963">Cytoplasm</keyword>
<dbReference type="EC" id="2.1.1.177" evidence="5"/>
<evidence type="ECO:0000256" key="3">
    <source>
        <dbReference type="ARBA" id="ARBA00022691"/>
    </source>
</evidence>